<dbReference type="FunFam" id="1.10.12.10:FF:000001">
    <property type="entry name" value="Probable enoyl-CoA hydratase, mitochondrial"/>
    <property type="match status" value="1"/>
</dbReference>
<comment type="caution">
    <text evidence="3">The sequence shown here is derived from an EMBL/GenBank/DDBJ whole genome shotgun (WGS) entry which is preliminary data.</text>
</comment>
<dbReference type="InterPro" id="IPR029045">
    <property type="entry name" value="ClpP/crotonase-like_dom_sf"/>
</dbReference>
<evidence type="ECO:0000256" key="2">
    <source>
        <dbReference type="ARBA" id="ARBA00023239"/>
    </source>
</evidence>
<gene>
    <name evidence="3" type="ORF">BP6252_07259</name>
</gene>
<dbReference type="InterPro" id="IPR014748">
    <property type="entry name" value="Enoyl-CoA_hydra_C"/>
</dbReference>
<name>A0A3D8RH22_9HELO</name>
<dbReference type="Gene3D" id="1.10.12.10">
    <property type="entry name" value="Lyase 2-enoyl-coa Hydratase, Chain A, domain 2"/>
    <property type="match status" value="1"/>
</dbReference>
<dbReference type="Gene3D" id="3.90.226.10">
    <property type="entry name" value="2-enoyl-CoA Hydratase, Chain A, domain 1"/>
    <property type="match status" value="1"/>
</dbReference>
<dbReference type="GO" id="GO:0005739">
    <property type="term" value="C:mitochondrion"/>
    <property type="evidence" value="ECO:0007669"/>
    <property type="project" value="TreeGrafter"/>
</dbReference>
<keyword evidence="2" id="KW-0456">Lyase</keyword>
<proteinExistence type="inferred from homology"/>
<evidence type="ECO:0000313" key="3">
    <source>
        <dbReference type="EMBL" id="RDW73352.1"/>
    </source>
</evidence>
<dbReference type="STRING" id="1849047.A0A3D8RH22"/>
<dbReference type="InterPro" id="IPR001753">
    <property type="entry name" value="Enoyl-CoA_hydra/iso"/>
</dbReference>
<accession>A0A3D8RH22</accession>
<evidence type="ECO:0000256" key="1">
    <source>
        <dbReference type="ARBA" id="ARBA00005254"/>
    </source>
</evidence>
<dbReference type="AlphaFoldDB" id="A0A3D8RH22"/>
<dbReference type="GO" id="GO:0006635">
    <property type="term" value="P:fatty acid beta-oxidation"/>
    <property type="evidence" value="ECO:0007669"/>
    <property type="project" value="TreeGrafter"/>
</dbReference>
<dbReference type="PANTHER" id="PTHR11941">
    <property type="entry name" value="ENOYL-COA HYDRATASE-RELATED"/>
    <property type="match status" value="1"/>
</dbReference>
<dbReference type="SUPFAM" id="SSF52096">
    <property type="entry name" value="ClpP/crotonase"/>
    <property type="match status" value="1"/>
</dbReference>
<reference evidence="3 4" key="1">
    <citation type="journal article" date="2018" name="IMA Fungus">
        <title>IMA Genome-F 9: Draft genome sequence of Annulohypoxylon stygium, Aspergillus mulundensis, Berkeleyomyces basicola (syn. Thielaviopsis basicola), Ceratocystis smalleyi, two Cercospora beticola strains, Coleophoma cylindrospora, Fusarium fracticaudum, Phialophora cf. hyalina, and Morchella septimelata.</title>
        <authorList>
            <person name="Wingfield B.D."/>
            <person name="Bills G.F."/>
            <person name="Dong Y."/>
            <person name="Huang W."/>
            <person name="Nel W.J."/>
            <person name="Swalarsk-Parry B.S."/>
            <person name="Vaghefi N."/>
            <person name="Wilken P.M."/>
            <person name="An Z."/>
            <person name="de Beer Z.W."/>
            <person name="De Vos L."/>
            <person name="Chen L."/>
            <person name="Duong T.A."/>
            <person name="Gao Y."/>
            <person name="Hammerbacher A."/>
            <person name="Kikkert J.R."/>
            <person name="Li Y."/>
            <person name="Li H."/>
            <person name="Li K."/>
            <person name="Li Q."/>
            <person name="Liu X."/>
            <person name="Ma X."/>
            <person name="Naidoo K."/>
            <person name="Pethybridge S.J."/>
            <person name="Sun J."/>
            <person name="Steenkamp E.T."/>
            <person name="van der Nest M.A."/>
            <person name="van Wyk S."/>
            <person name="Wingfield M.J."/>
            <person name="Xiong C."/>
            <person name="Yue Q."/>
            <person name="Zhang X."/>
        </authorList>
    </citation>
    <scope>NUCLEOTIDE SEQUENCE [LARGE SCALE GENOMIC DNA]</scope>
    <source>
        <strain evidence="3 4">BP6252</strain>
    </source>
</reference>
<dbReference type="GO" id="GO:0016836">
    <property type="term" value="F:hydro-lyase activity"/>
    <property type="evidence" value="ECO:0007669"/>
    <property type="project" value="UniProtKB-ARBA"/>
</dbReference>
<protein>
    <recommendedName>
        <fullName evidence="5">Enoyl-CoA hydratase</fullName>
    </recommendedName>
</protein>
<evidence type="ECO:0000313" key="4">
    <source>
        <dbReference type="Proteomes" id="UP000256645"/>
    </source>
</evidence>
<dbReference type="Proteomes" id="UP000256645">
    <property type="component" value="Unassembled WGS sequence"/>
</dbReference>
<evidence type="ECO:0008006" key="5">
    <source>
        <dbReference type="Google" id="ProtNLM"/>
    </source>
</evidence>
<dbReference type="Pfam" id="PF00378">
    <property type="entry name" value="ECH_1"/>
    <property type="match status" value="1"/>
</dbReference>
<sequence length="249" mass="26678">MDFSSATALVQVSADGHVALVEINRPQKRNALSQDTIDCLVGAIAKVEQDENIKVVILTGSRRTGPFSAGADLRELQHLSTAEAHRTQYLKDLADAVTSMRKPIIAAVAGFACDIIYAAEDAQFGLPELSVGTIPGAGGTQRLARLAMDMILNSLTITGEELRHYGLVAQTFPTDALLPAAMAAAQKIAARSSPVVQLAKQAILNAEQTHLDAGLALERSLYYGSFSLDDRTEGMAAFVEKRQPVFKDR</sequence>
<keyword evidence="4" id="KW-1185">Reference proteome</keyword>
<organism evidence="3 4">
    <name type="scientific">Coleophoma cylindrospora</name>
    <dbReference type="NCBI Taxonomy" id="1849047"/>
    <lineage>
        <taxon>Eukaryota</taxon>
        <taxon>Fungi</taxon>
        <taxon>Dikarya</taxon>
        <taxon>Ascomycota</taxon>
        <taxon>Pezizomycotina</taxon>
        <taxon>Leotiomycetes</taxon>
        <taxon>Helotiales</taxon>
        <taxon>Dermateaceae</taxon>
        <taxon>Coleophoma</taxon>
    </lineage>
</organism>
<comment type="similarity">
    <text evidence="1">Belongs to the enoyl-CoA hydratase/isomerase family.</text>
</comment>
<dbReference type="EMBL" id="PDLM01000007">
    <property type="protein sequence ID" value="RDW73352.1"/>
    <property type="molecule type" value="Genomic_DNA"/>
</dbReference>
<dbReference type="CDD" id="cd06558">
    <property type="entry name" value="crotonase-like"/>
    <property type="match status" value="1"/>
</dbReference>
<dbReference type="PANTHER" id="PTHR11941:SF54">
    <property type="entry name" value="ENOYL-COA HYDRATASE, MITOCHONDRIAL"/>
    <property type="match status" value="1"/>
</dbReference>
<dbReference type="OrthoDB" id="2018133at2759"/>